<gene>
    <name evidence="2" type="ORF">UCDDA912_g04768</name>
</gene>
<dbReference type="InterPro" id="IPR057230">
    <property type="entry name" value="DUF7908"/>
</dbReference>
<dbReference type="Pfam" id="PF25485">
    <property type="entry name" value="DUF7908"/>
    <property type="match status" value="1"/>
</dbReference>
<feature type="domain" description="DUF7908" evidence="1">
    <location>
        <begin position="11"/>
        <end position="110"/>
    </location>
</feature>
<comment type="caution">
    <text evidence="2">The sequence shown here is derived from an EMBL/GenBank/DDBJ whole genome shotgun (WGS) entry which is preliminary data.</text>
</comment>
<sequence length="174" mass="18177">MGNAGVNNPVDCSQATQFSIIDGELTRGGQRVSTGPGAAPGRLAVSPTVGSITRAWEIVDEELLWVNASFAGGQARFCVDSATHAVFFTTTGAANEPAGCVPVELTLLFVNDCAGLNPGGDLLPAEETLILPPAVYFPAEAPRDQVCRVTTEYWTIGQFTVAPAPTGTGLNRRQ</sequence>
<reference evidence="2 3" key="1">
    <citation type="submission" date="2015-05" db="EMBL/GenBank/DDBJ databases">
        <title>Distinctive expansion of gene families associated with plant cell wall degradation and secondary metabolism in the genomes of grapevine trunk pathogens.</title>
        <authorList>
            <person name="Lawrence D.P."/>
            <person name="Travadon R."/>
            <person name="Rolshausen P.E."/>
            <person name="Baumgartner K."/>
        </authorList>
    </citation>
    <scope>NUCLEOTIDE SEQUENCE [LARGE SCALE GENOMIC DNA]</scope>
    <source>
        <strain evidence="2">DA912</strain>
    </source>
</reference>
<accession>A0A0G2HJK6</accession>
<dbReference type="EMBL" id="LCUC01000168">
    <property type="protein sequence ID" value="KKY35223.1"/>
    <property type="molecule type" value="Genomic_DNA"/>
</dbReference>
<evidence type="ECO:0000313" key="2">
    <source>
        <dbReference type="EMBL" id="KKY35223.1"/>
    </source>
</evidence>
<dbReference type="Proteomes" id="UP000034680">
    <property type="component" value="Unassembled WGS sequence"/>
</dbReference>
<dbReference type="AlphaFoldDB" id="A0A0G2HJK6"/>
<reference evidence="2 3" key="2">
    <citation type="submission" date="2015-05" db="EMBL/GenBank/DDBJ databases">
        <authorList>
            <person name="Morales-Cruz A."/>
            <person name="Amrine K.C."/>
            <person name="Cantu D."/>
        </authorList>
    </citation>
    <scope>NUCLEOTIDE SEQUENCE [LARGE SCALE GENOMIC DNA]</scope>
    <source>
        <strain evidence="2">DA912</strain>
    </source>
</reference>
<evidence type="ECO:0000313" key="3">
    <source>
        <dbReference type="Proteomes" id="UP000034680"/>
    </source>
</evidence>
<name>A0A0G2HJK6_9PEZI</name>
<organism evidence="2 3">
    <name type="scientific">Diaporthe ampelina</name>
    <dbReference type="NCBI Taxonomy" id="1214573"/>
    <lineage>
        <taxon>Eukaryota</taxon>
        <taxon>Fungi</taxon>
        <taxon>Dikarya</taxon>
        <taxon>Ascomycota</taxon>
        <taxon>Pezizomycotina</taxon>
        <taxon>Sordariomycetes</taxon>
        <taxon>Sordariomycetidae</taxon>
        <taxon>Diaporthales</taxon>
        <taxon>Diaporthaceae</taxon>
        <taxon>Diaporthe</taxon>
    </lineage>
</organism>
<protein>
    <submittedName>
        <fullName evidence="2">Putative wsc domain-containing protein</fullName>
    </submittedName>
</protein>
<evidence type="ECO:0000259" key="1">
    <source>
        <dbReference type="Pfam" id="PF25485"/>
    </source>
</evidence>
<proteinExistence type="predicted"/>
<keyword evidence="3" id="KW-1185">Reference proteome</keyword>
<dbReference type="STRING" id="1214573.A0A0G2HJK6"/>
<dbReference type="OrthoDB" id="3563678at2759"/>